<protein>
    <submittedName>
        <fullName evidence="2">Uncharacterized protein</fullName>
    </submittedName>
</protein>
<sequence>MNSNEVDIETKEFNLDNQSFRDYLKGAIRVWLIVGILIAIFVLLRGILNSHISIQVNNYELENIQAFLFICVGIPFGMAFNGLIWGLISYLPYLLVRKVTAFFF</sequence>
<keyword evidence="3" id="KW-1185">Reference proteome</keyword>
<feature type="transmembrane region" description="Helical" evidence="1">
    <location>
        <begin position="67"/>
        <end position="88"/>
    </location>
</feature>
<comment type="caution">
    <text evidence="2">The sequence shown here is derived from an EMBL/GenBank/DDBJ whole genome shotgun (WGS) entry which is preliminary data.</text>
</comment>
<reference evidence="2 3" key="1">
    <citation type="submission" date="2020-11" db="EMBL/GenBank/DDBJ databases">
        <title>Fusibacter basophilias sp. nov.</title>
        <authorList>
            <person name="Qiu D."/>
        </authorList>
    </citation>
    <scope>NUCLEOTIDE SEQUENCE [LARGE SCALE GENOMIC DNA]</scope>
    <source>
        <strain evidence="2 3">Q10-2</strain>
    </source>
</reference>
<dbReference type="Proteomes" id="UP000614200">
    <property type="component" value="Unassembled WGS sequence"/>
</dbReference>
<organism evidence="2 3">
    <name type="scientific">Fusibacter ferrireducens</name>
    <dbReference type="NCBI Taxonomy" id="2785058"/>
    <lineage>
        <taxon>Bacteria</taxon>
        <taxon>Bacillati</taxon>
        <taxon>Bacillota</taxon>
        <taxon>Clostridia</taxon>
        <taxon>Eubacteriales</taxon>
        <taxon>Eubacteriales Family XII. Incertae Sedis</taxon>
        <taxon>Fusibacter</taxon>
    </lineage>
</organism>
<accession>A0ABR9ZNB5</accession>
<keyword evidence="1" id="KW-0812">Transmembrane</keyword>
<proteinExistence type="predicted"/>
<dbReference type="EMBL" id="JADKNH010000001">
    <property type="protein sequence ID" value="MBF4691962.1"/>
    <property type="molecule type" value="Genomic_DNA"/>
</dbReference>
<dbReference type="RefSeq" id="WP_194700190.1">
    <property type="nucleotide sequence ID" value="NZ_JADKNH010000001.1"/>
</dbReference>
<evidence type="ECO:0000313" key="3">
    <source>
        <dbReference type="Proteomes" id="UP000614200"/>
    </source>
</evidence>
<evidence type="ECO:0000256" key="1">
    <source>
        <dbReference type="SAM" id="Phobius"/>
    </source>
</evidence>
<keyword evidence="1" id="KW-0472">Membrane</keyword>
<gene>
    <name evidence="2" type="ORF">ISU02_02475</name>
</gene>
<evidence type="ECO:0000313" key="2">
    <source>
        <dbReference type="EMBL" id="MBF4691962.1"/>
    </source>
</evidence>
<name>A0ABR9ZNB5_9FIRM</name>
<feature type="transmembrane region" description="Helical" evidence="1">
    <location>
        <begin position="28"/>
        <end position="47"/>
    </location>
</feature>
<keyword evidence="1" id="KW-1133">Transmembrane helix</keyword>